<dbReference type="Proteomes" id="UP000192366">
    <property type="component" value="Unassembled WGS sequence"/>
</dbReference>
<name>A0A1W9YPU2_MYCBA</name>
<gene>
    <name evidence="1" type="ORF">BST17_25155</name>
</gene>
<reference evidence="1 2" key="1">
    <citation type="submission" date="2017-02" db="EMBL/GenBank/DDBJ databases">
        <title>The new phylogeny of genus Mycobacterium.</title>
        <authorList>
            <person name="Tortoli E."/>
            <person name="Trovato A."/>
            <person name="Cirillo D.M."/>
        </authorList>
    </citation>
    <scope>NUCLEOTIDE SEQUENCE [LARGE SCALE GENOMIC DNA]</scope>
    <source>
        <strain evidence="1 2">DSM 45578</strain>
    </source>
</reference>
<evidence type="ECO:0000313" key="1">
    <source>
        <dbReference type="EMBL" id="ORA02091.1"/>
    </source>
</evidence>
<dbReference type="OrthoDB" id="4717310at2"/>
<dbReference type="STRING" id="564198.BST17_25155"/>
<dbReference type="AlphaFoldDB" id="A0A1W9YPU2"/>
<evidence type="ECO:0000313" key="2">
    <source>
        <dbReference type="Proteomes" id="UP000192366"/>
    </source>
</evidence>
<sequence>MSTLDFVSASADGIAGAGVPLVTAPTLMSGLGSHPAVTVPLVHGRPPATALIWQRLAAVADFYGTDIPDADALGTALTAFLDRAGPGATLAADVLVVPIHGRTQFLVSGAAIAPHRNEPVALAVQPFQPVPQWRRLAEDTTSRAAADLADRELAAAGYADVVDVDGDRIGRPARGALIFGSDGARIGTGTSVLDLLIAAGLAEELTRTDDTVDVAGVTTAWYVSPRFEIRPVSAVGARRFEVTP</sequence>
<keyword evidence="2" id="KW-1185">Reference proteome</keyword>
<proteinExistence type="predicted"/>
<organism evidence="1 2">
    <name type="scientific">Mycolicibacterium bacteremicum</name>
    <name type="common">Mycobacterium bacteremicum</name>
    <dbReference type="NCBI Taxonomy" id="564198"/>
    <lineage>
        <taxon>Bacteria</taxon>
        <taxon>Bacillati</taxon>
        <taxon>Actinomycetota</taxon>
        <taxon>Actinomycetes</taxon>
        <taxon>Mycobacteriales</taxon>
        <taxon>Mycobacteriaceae</taxon>
        <taxon>Mycolicibacterium</taxon>
    </lineage>
</organism>
<dbReference type="EMBL" id="MVHJ01000034">
    <property type="protein sequence ID" value="ORA02091.1"/>
    <property type="molecule type" value="Genomic_DNA"/>
</dbReference>
<protein>
    <submittedName>
        <fullName evidence="1">Uncharacterized protein</fullName>
    </submittedName>
</protein>
<dbReference type="RefSeq" id="WP_083061630.1">
    <property type="nucleotide sequence ID" value="NZ_MVHJ01000034.1"/>
</dbReference>
<comment type="caution">
    <text evidence="1">The sequence shown here is derived from an EMBL/GenBank/DDBJ whole genome shotgun (WGS) entry which is preliminary data.</text>
</comment>
<accession>A0A1W9YPU2</accession>